<accession>L7IXN9</accession>
<gene>
    <name evidence="2" type="ORF">OOW_P131scaffold01268g22</name>
</gene>
<name>L7IXN9_PYRO1</name>
<reference evidence="2" key="1">
    <citation type="journal article" date="2012" name="PLoS Genet.">
        <title>Comparative analysis of the genomes of two field isolates of the rice blast fungus Magnaporthe oryzae.</title>
        <authorList>
            <person name="Xue M."/>
            <person name="Yang J."/>
            <person name="Li Z."/>
            <person name="Hu S."/>
            <person name="Yao N."/>
            <person name="Dean R.A."/>
            <person name="Zhao W."/>
            <person name="Shen M."/>
            <person name="Zhang H."/>
            <person name="Li C."/>
            <person name="Liu L."/>
            <person name="Cao L."/>
            <person name="Xu X."/>
            <person name="Xing Y."/>
            <person name="Hsiang T."/>
            <person name="Zhang Z."/>
            <person name="Xu J.R."/>
            <person name="Peng Y.L."/>
        </authorList>
    </citation>
    <scope>NUCLEOTIDE SEQUENCE [LARGE SCALE GENOMIC DNA]</scope>
    <source>
        <strain evidence="2">P131</strain>
    </source>
</reference>
<feature type="compositionally biased region" description="Basic and acidic residues" evidence="1">
    <location>
        <begin position="10"/>
        <end position="20"/>
    </location>
</feature>
<organism>
    <name type="scientific">Pyricularia oryzae (strain P131)</name>
    <name type="common">Rice blast fungus</name>
    <name type="synonym">Magnaporthe oryzae</name>
    <dbReference type="NCBI Taxonomy" id="1143193"/>
    <lineage>
        <taxon>Eukaryota</taxon>
        <taxon>Fungi</taxon>
        <taxon>Dikarya</taxon>
        <taxon>Ascomycota</taxon>
        <taxon>Pezizomycotina</taxon>
        <taxon>Sordariomycetes</taxon>
        <taxon>Sordariomycetidae</taxon>
        <taxon>Magnaporthales</taxon>
        <taxon>Pyriculariaceae</taxon>
        <taxon>Pyricularia</taxon>
    </lineage>
</organism>
<evidence type="ECO:0000313" key="2">
    <source>
        <dbReference type="EMBL" id="ELQ60683.1"/>
    </source>
</evidence>
<sequence length="199" mass="21507">MVNQLASVHVEGRAPGEKGTSRKLPQGSGESHTPPVTIPQGSKGPTADTSPAPRPYLIRFYYVEPLFFTTYVQKTSSTKNPADGTLAIIQRGEAAPPAGGLRSNYAAQPKVCPTQSLRNHSMCFLSTCTIFQMSNLIPSLDRSSSLCLLYPFSSTVILAYKWLAVRHVPATPEHTNDKPPAMCDFAALQPLMETKGASK</sequence>
<protein>
    <submittedName>
        <fullName evidence="2">Uncharacterized protein</fullName>
    </submittedName>
</protein>
<feature type="region of interest" description="Disordered" evidence="1">
    <location>
        <begin position="1"/>
        <end position="51"/>
    </location>
</feature>
<dbReference type="AlphaFoldDB" id="L7IXN9"/>
<dbReference type="EMBL" id="JH794082">
    <property type="protein sequence ID" value="ELQ60683.1"/>
    <property type="molecule type" value="Genomic_DNA"/>
</dbReference>
<evidence type="ECO:0000256" key="1">
    <source>
        <dbReference type="SAM" id="MobiDB-lite"/>
    </source>
</evidence>
<proteinExistence type="predicted"/>